<keyword evidence="1" id="KW-1133">Transmembrane helix</keyword>
<name>A0ABW0PIE5_9BURK</name>
<feature type="domain" description="CAAX prenyl protease 2/Lysostaphin resistance protein A-like" evidence="2">
    <location>
        <begin position="97"/>
        <end position="161"/>
    </location>
</feature>
<keyword evidence="1" id="KW-0472">Membrane</keyword>
<feature type="transmembrane region" description="Helical" evidence="1">
    <location>
        <begin position="97"/>
        <end position="116"/>
    </location>
</feature>
<reference evidence="4" key="1">
    <citation type="journal article" date="2019" name="Int. J. Syst. Evol. Microbiol.">
        <title>The Global Catalogue of Microorganisms (GCM) 10K type strain sequencing project: providing services to taxonomists for standard genome sequencing and annotation.</title>
        <authorList>
            <consortium name="The Broad Institute Genomics Platform"/>
            <consortium name="The Broad Institute Genome Sequencing Center for Infectious Disease"/>
            <person name="Wu L."/>
            <person name="Ma J."/>
        </authorList>
    </citation>
    <scope>NUCLEOTIDE SEQUENCE [LARGE SCALE GENOMIC DNA]</scope>
    <source>
        <strain evidence="4">CCUG 38813</strain>
    </source>
</reference>
<evidence type="ECO:0000313" key="4">
    <source>
        <dbReference type="Proteomes" id="UP001596031"/>
    </source>
</evidence>
<feature type="transmembrane region" description="Helical" evidence="1">
    <location>
        <begin position="55"/>
        <end position="77"/>
    </location>
</feature>
<dbReference type="RefSeq" id="WP_379717610.1">
    <property type="nucleotide sequence ID" value="NZ_JBHSMS010000015.1"/>
</dbReference>
<dbReference type="Pfam" id="PF02517">
    <property type="entry name" value="Rce1-like"/>
    <property type="match status" value="1"/>
</dbReference>
<dbReference type="InterPro" id="IPR003675">
    <property type="entry name" value="Rce1/LyrA-like_dom"/>
</dbReference>
<dbReference type="Proteomes" id="UP001596031">
    <property type="component" value="Unassembled WGS sequence"/>
</dbReference>
<proteinExistence type="predicted"/>
<organism evidence="3 4">
    <name type="scientific">Massilia jejuensis</name>
    <dbReference type="NCBI Taxonomy" id="648894"/>
    <lineage>
        <taxon>Bacteria</taxon>
        <taxon>Pseudomonadati</taxon>
        <taxon>Pseudomonadota</taxon>
        <taxon>Betaproteobacteria</taxon>
        <taxon>Burkholderiales</taxon>
        <taxon>Oxalobacteraceae</taxon>
        <taxon>Telluria group</taxon>
        <taxon>Massilia</taxon>
    </lineage>
</organism>
<keyword evidence="4" id="KW-1185">Reference proteome</keyword>
<evidence type="ECO:0000256" key="1">
    <source>
        <dbReference type="SAM" id="Phobius"/>
    </source>
</evidence>
<dbReference type="EMBL" id="JBHSMS010000015">
    <property type="protein sequence ID" value="MFC5510369.1"/>
    <property type="molecule type" value="Genomic_DNA"/>
</dbReference>
<evidence type="ECO:0000259" key="2">
    <source>
        <dbReference type="Pfam" id="PF02517"/>
    </source>
</evidence>
<comment type="caution">
    <text evidence="3">The sequence shown here is derived from an EMBL/GenBank/DDBJ whole genome shotgun (WGS) entry which is preliminary data.</text>
</comment>
<dbReference type="EC" id="3.4.-.-" evidence="3"/>
<keyword evidence="3" id="KW-0378">Hydrolase</keyword>
<dbReference type="GO" id="GO:0016787">
    <property type="term" value="F:hydrolase activity"/>
    <property type="evidence" value="ECO:0007669"/>
    <property type="project" value="UniProtKB-KW"/>
</dbReference>
<keyword evidence="1" id="KW-0812">Transmembrane</keyword>
<feature type="transmembrane region" description="Helical" evidence="1">
    <location>
        <begin position="128"/>
        <end position="147"/>
    </location>
</feature>
<accession>A0ABW0PIE5</accession>
<protein>
    <submittedName>
        <fullName evidence="3">CPBP family intramembrane glutamic endopeptidase</fullName>
        <ecNumber evidence="3">3.4.-.-</ecNumber>
    </submittedName>
</protein>
<gene>
    <name evidence="3" type="ORF">ACFPOU_04405</name>
</gene>
<sequence>MIRPKIHCAWSGKLINHFNNPLPTMYQPDNPPAPDLSAVTTILDPGVRSPGIGRIAFRVILFGLLQKLINMVAMFAATQNGLNHESATSSDLQAFGIVLFVLFAAIICPVVETIALQALPLEVMRNKGVPRPLAILASALLFGLWHAHEGAAKVATTFAVG</sequence>
<evidence type="ECO:0000313" key="3">
    <source>
        <dbReference type="EMBL" id="MFC5510369.1"/>
    </source>
</evidence>